<evidence type="ECO:0000313" key="1">
    <source>
        <dbReference type="EMBL" id="JAH31506.1"/>
    </source>
</evidence>
<protein>
    <submittedName>
        <fullName evidence="1">Uncharacterized protein</fullName>
    </submittedName>
</protein>
<name>A0A0E9RQQ7_ANGAN</name>
<reference evidence="1" key="2">
    <citation type="journal article" date="2015" name="Fish Shellfish Immunol.">
        <title>Early steps in the European eel (Anguilla anguilla)-Vibrio vulnificus interaction in the gills: Role of the RtxA13 toxin.</title>
        <authorList>
            <person name="Callol A."/>
            <person name="Pajuelo D."/>
            <person name="Ebbesson L."/>
            <person name="Teles M."/>
            <person name="MacKenzie S."/>
            <person name="Amaro C."/>
        </authorList>
    </citation>
    <scope>NUCLEOTIDE SEQUENCE</scope>
</reference>
<dbReference type="EMBL" id="GBXM01077071">
    <property type="protein sequence ID" value="JAH31506.1"/>
    <property type="molecule type" value="Transcribed_RNA"/>
</dbReference>
<organism evidence="1">
    <name type="scientific">Anguilla anguilla</name>
    <name type="common">European freshwater eel</name>
    <name type="synonym">Muraena anguilla</name>
    <dbReference type="NCBI Taxonomy" id="7936"/>
    <lineage>
        <taxon>Eukaryota</taxon>
        <taxon>Metazoa</taxon>
        <taxon>Chordata</taxon>
        <taxon>Craniata</taxon>
        <taxon>Vertebrata</taxon>
        <taxon>Euteleostomi</taxon>
        <taxon>Actinopterygii</taxon>
        <taxon>Neopterygii</taxon>
        <taxon>Teleostei</taxon>
        <taxon>Anguilliformes</taxon>
        <taxon>Anguillidae</taxon>
        <taxon>Anguilla</taxon>
    </lineage>
</organism>
<dbReference type="AlphaFoldDB" id="A0A0E9RQQ7"/>
<sequence>MMKVPCAQCQISSRGGCVLMESSNGAQNVHYKTKMTKKDFSEMLAFYTPVRSRLMSIYPYVCVTYTHNPDGMPWLMVTIVRNLYRLQAILPIIDGSVR</sequence>
<reference evidence="1" key="1">
    <citation type="submission" date="2014-11" db="EMBL/GenBank/DDBJ databases">
        <authorList>
            <person name="Amaro Gonzalez C."/>
        </authorList>
    </citation>
    <scope>NUCLEOTIDE SEQUENCE</scope>
</reference>
<proteinExistence type="predicted"/>
<accession>A0A0E9RQQ7</accession>